<dbReference type="InterPro" id="IPR049492">
    <property type="entry name" value="BD-FAE-like_dom"/>
</dbReference>
<evidence type="ECO:0000259" key="2">
    <source>
        <dbReference type="Pfam" id="PF20434"/>
    </source>
</evidence>
<evidence type="ECO:0000313" key="3">
    <source>
        <dbReference type="EMBL" id="PMD34649.1"/>
    </source>
</evidence>
<dbReference type="SUPFAM" id="SSF53474">
    <property type="entry name" value="alpha/beta-Hydrolases"/>
    <property type="match status" value="1"/>
</dbReference>
<name>A0A2J6R806_HYAVF</name>
<dbReference type="Proteomes" id="UP000235786">
    <property type="component" value="Unassembled WGS sequence"/>
</dbReference>
<sequence length="324" mass="35711">MDQIKALNDSAGQAIPAVLSSTIKIFVPLLLTNKVEIHAIPPKTESYGSHPRQKLDLYLPKENAQNSPILAFFYGGGLVRGDKIIAQIPEGLVYANLGSFFASRGVATVVADYRRVNSEIGGEDAVFPSGGEDVSLVLKWLETYAGNSKRDVYICGNSAGGVHISTFLFEPRFLEQRISYISGKTAITLKGAIEQSVPLHFKNASADRFDTLKLYFGSMEEVDRRCPYGLFETISKSGKSREEVGVPKVLALLGDFDPEDEIVQPMEDLVALWKKTWEGGIDFIKMEGHNHISPPYALLSNDKKGEQWAEDIVKWIQGLSNGKL</sequence>
<evidence type="ECO:0000313" key="4">
    <source>
        <dbReference type="Proteomes" id="UP000235786"/>
    </source>
</evidence>
<dbReference type="PANTHER" id="PTHR48081">
    <property type="entry name" value="AB HYDROLASE SUPERFAMILY PROTEIN C4A8.06C"/>
    <property type="match status" value="1"/>
</dbReference>
<reference evidence="3 4" key="1">
    <citation type="submission" date="2016-04" db="EMBL/GenBank/DDBJ databases">
        <title>A degradative enzymes factory behind the ericoid mycorrhizal symbiosis.</title>
        <authorList>
            <consortium name="DOE Joint Genome Institute"/>
            <person name="Martino E."/>
            <person name="Morin E."/>
            <person name="Grelet G."/>
            <person name="Kuo A."/>
            <person name="Kohler A."/>
            <person name="Daghino S."/>
            <person name="Barry K."/>
            <person name="Choi C."/>
            <person name="Cichocki N."/>
            <person name="Clum A."/>
            <person name="Copeland A."/>
            <person name="Hainaut M."/>
            <person name="Haridas S."/>
            <person name="Labutti K."/>
            <person name="Lindquist E."/>
            <person name="Lipzen A."/>
            <person name="Khouja H.-R."/>
            <person name="Murat C."/>
            <person name="Ohm R."/>
            <person name="Olson A."/>
            <person name="Spatafora J."/>
            <person name="Veneault-Fourrey C."/>
            <person name="Henrissat B."/>
            <person name="Grigoriev I."/>
            <person name="Martin F."/>
            <person name="Perotto S."/>
        </authorList>
    </citation>
    <scope>NUCLEOTIDE SEQUENCE [LARGE SCALE GENOMIC DNA]</scope>
    <source>
        <strain evidence="3 4">F</strain>
    </source>
</reference>
<organism evidence="3 4">
    <name type="scientific">Hyaloscypha variabilis (strain UAMH 11265 / GT02V1 / F)</name>
    <name type="common">Meliniomyces variabilis</name>
    <dbReference type="NCBI Taxonomy" id="1149755"/>
    <lineage>
        <taxon>Eukaryota</taxon>
        <taxon>Fungi</taxon>
        <taxon>Dikarya</taxon>
        <taxon>Ascomycota</taxon>
        <taxon>Pezizomycotina</taxon>
        <taxon>Leotiomycetes</taxon>
        <taxon>Helotiales</taxon>
        <taxon>Hyaloscyphaceae</taxon>
        <taxon>Hyaloscypha</taxon>
        <taxon>Hyaloscypha variabilis</taxon>
    </lineage>
</organism>
<evidence type="ECO:0000256" key="1">
    <source>
        <dbReference type="ARBA" id="ARBA00022801"/>
    </source>
</evidence>
<keyword evidence="4" id="KW-1185">Reference proteome</keyword>
<proteinExistence type="predicted"/>
<gene>
    <name evidence="3" type="ORF">L207DRAFT_588164</name>
</gene>
<dbReference type="InterPro" id="IPR050300">
    <property type="entry name" value="GDXG_lipolytic_enzyme"/>
</dbReference>
<accession>A0A2J6R806</accession>
<feature type="domain" description="BD-FAE-like" evidence="2">
    <location>
        <begin position="55"/>
        <end position="168"/>
    </location>
</feature>
<dbReference type="Gene3D" id="3.40.50.1820">
    <property type="entry name" value="alpha/beta hydrolase"/>
    <property type="match status" value="1"/>
</dbReference>
<dbReference type="OrthoDB" id="433474at2759"/>
<keyword evidence="1 3" id="KW-0378">Hydrolase</keyword>
<dbReference type="Pfam" id="PF20434">
    <property type="entry name" value="BD-FAE"/>
    <property type="match status" value="1"/>
</dbReference>
<dbReference type="EMBL" id="KZ613953">
    <property type="protein sequence ID" value="PMD34649.1"/>
    <property type="molecule type" value="Genomic_DNA"/>
</dbReference>
<dbReference type="InterPro" id="IPR029058">
    <property type="entry name" value="AB_hydrolase_fold"/>
</dbReference>
<protein>
    <submittedName>
        <fullName evidence="3">Alpha/beta-hydrolase</fullName>
    </submittedName>
</protein>
<dbReference type="STRING" id="1149755.A0A2J6R806"/>
<dbReference type="AlphaFoldDB" id="A0A2J6R806"/>
<dbReference type="GO" id="GO:0016787">
    <property type="term" value="F:hydrolase activity"/>
    <property type="evidence" value="ECO:0007669"/>
    <property type="project" value="UniProtKB-KW"/>
</dbReference>